<keyword evidence="3" id="KW-1185">Reference proteome</keyword>
<dbReference type="EMBL" id="JBEWLZ010000007">
    <property type="protein sequence ID" value="MET1490873.1"/>
    <property type="molecule type" value="Genomic_DNA"/>
</dbReference>
<dbReference type="Proteomes" id="UP001548590">
    <property type="component" value="Unassembled WGS sequence"/>
</dbReference>
<gene>
    <name evidence="2" type="ORF">ABVT11_13630</name>
</gene>
<comment type="caution">
    <text evidence="2">The sequence shown here is derived from an EMBL/GenBank/DDBJ whole genome shotgun (WGS) entry which is preliminary data.</text>
</comment>
<name>A0ABV2CSH9_9RHOO</name>
<proteinExistence type="predicted"/>
<accession>A0ABV2CSH9</accession>
<reference evidence="2 3" key="1">
    <citation type="submission" date="2024-07" db="EMBL/GenBank/DDBJ databases">
        <title>Uliginosibacterium paludis KCTC:42655.</title>
        <authorList>
            <person name="Kim M.K."/>
        </authorList>
    </citation>
    <scope>NUCLEOTIDE SEQUENCE [LARGE SCALE GENOMIC DNA]</scope>
    <source>
        <strain evidence="2 3">KCTC 42655</strain>
    </source>
</reference>
<protein>
    <submittedName>
        <fullName evidence="2">Uncharacterized protein</fullName>
    </submittedName>
</protein>
<sequence length="255" mass="27477">MKLFSLLMAGLSALCCVSGAQAAGLFDAPLAHEHLPLERDPVNPQAEAWLDCIVHPGFVVKQVDRGEVGAERLAITRLAPGQKAPACRVAPARGERTIPESDGAGYFMGVKGRFAFFESADGFNGGSYLLVYDALNFRKLHEALIERLEAVELTGPAPATGLRLRYRAMHLADCSLRQDLAGCWAVIQRLTGLQGDAPDCAAAYEQLENDLPPERRADAAADPSVVGYTLEALIDPAGRIERKVLPGKLECWPAE</sequence>
<keyword evidence="1" id="KW-0732">Signal</keyword>
<organism evidence="2 3">
    <name type="scientific">Uliginosibacterium paludis</name>
    <dbReference type="NCBI Taxonomy" id="1615952"/>
    <lineage>
        <taxon>Bacteria</taxon>
        <taxon>Pseudomonadati</taxon>
        <taxon>Pseudomonadota</taxon>
        <taxon>Betaproteobacteria</taxon>
        <taxon>Rhodocyclales</taxon>
        <taxon>Zoogloeaceae</taxon>
        <taxon>Uliginosibacterium</taxon>
    </lineage>
</organism>
<dbReference type="RefSeq" id="WP_345925728.1">
    <property type="nucleotide sequence ID" value="NZ_JBDIVF010000002.1"/>
</dbReference>
<evidence type="ECO:0000256" key="1">
    <source>
        <dbReference type="SAM" id="SignalP"/>
    </source>
</evidence>
<feature type="signal peptide" evidence="1">
    <location>
        <begin position="1"/>
        <end position="22"/>
    </location>
</feature>
<feature type="chain" id="PRO_5046986550" evidence="1">
    <location>
        <begin position="23"/>
        <end position="255"/>
    </location>
</feature>
<evidence type="ECO:0000313" key="2">
    <source>
        <dbReference type="EMBL" id="MET1490873.1"/>
    </source>
</evidence>
<evidence type="ECO:0000313" key="3">
    <source>
        <dbReference type="Proteomes" id="UP001548590"/>
    </source>
</evidence>